<sequence>MYDITKVRESFPILSRTVYGKPLIYLDNGATTQKPLCVLDAMQEEYLNVNANVHRGVHWMSQQATDLHEAARETVRKFINARSTTEIVFTRGTTESLNLVASSFVEGCMKEGDEVIVSTMEHHSNIVPWQLQEQRKGIVLKVIPMTDEGELLLEEYEKLFTERTKLVSVTQVSNVLGTINPVKEMIRIAHEHGVPVVVDGAQSVPHFAVDVQDLDCDFLAFSGHKVYGPTGVGVLYGKEEWLDRLPPYQGGGEMIERVSFEKTTFERPPLKFEAGTPDYIATHGLATALDYVTSLGMDNILAHEQDLTRYALQQLREIEGMHIYGHRNDSGDAVISFNVGDIHHMDLGTLLDQLGIAVRTGHHCAQPLMERLGILGTVRASFGLYNTREEVDALVAGIKRIAMMF</sequence>
<evidence type="ECO:0000313" key="11">
    <source>
        <dbReference type="Proteomes" id="UP000029578"/>
    </source>
</evidence>
<evidence type="ECO:0000256" key="2">
    <source>
        <dbReference type="ARBA" id="ARBA00002824"/>
    </source>
</evidence>
<dbReference type="GO" id="GO:0006534">
    <property type="term" value="P:cysteine metabolic process"/>
    <property type="evidence" value="ECO:0007669"/>
    <property type="project" value="UniProtKB-UniRule"/>
</dbReference>
<dbReference type="InterPro" id="IPR020578">
    <property type="entry name" value="Aminotrans_V_PyrdxlP_BS"/>
</dbReference>
<dbReference type="CDD" id="cd06453">
    <property type="entry name" value="SufS_like"/>
    <property type="match status" value="1"/>
</dbReference>
<evidence type="ECO:0000256" key="8">
    <source>
        <dbReference type="RuleBase" id="RU004506"/>
    </source>
</evidence>
<evidence type="ECO:0000256" key="1">
    <source>
        <dbReference type="ARBA" id="ARBA00001933"/>
    </source>
</evidence>
<dbReference type="SUPFAM" id="SSF53383">
    <property type="entry name" value="PLP-dependent transferases"/>
    <property type="match status" value="1"/>
</dbReference>
<dbReference type="InterPro" id="IPR000192">
    <property type="entry name" value="Aminotrans_V_dom"/>
</dbReference>
<dbReference type="NCBIfam" id="TIGR01979">
    <property type="entry name" value="sufS"/>
    <property type="match status" value="1"/>
</dbReference>
<comment type="caution">
    <text evidence="10">The sequence shown here is derived from an EMBL/GenBank/DDBJ whole genome shotgun (WGS) entry which is preliminary data.</text>
</comment>
<dbReference type="GO" id="GO:0030170">
    <property type="term" value="F:pyridoxal phosphate binding"/>
    <property type="evidence" value="ECO:0007669"/>
    <property type="project" value="UniProtKB-UniRule"/>
</dbReference>
<dbReference type="Gene3D" id="3.40.640.10">
    <property type="entry name" value="Type I PLP-dependent aspartate aminotransferase-like (Major domain)"/>
    <property type="match status" value="1"/>
</dbReference>
<proteinExistence type="inferred from homology"/>
<dbReference type="InterPro" id="IPR010970">
    <property type="entry name" value="Cys_dSase_SufS"/>
</dbReference>
<evidence type="ECO:0000256" key="7">
    <source>
        <dbReference type="RuleBase" id="RU004504"/>
    </source>
</evidence>
<dbReference type="InterPro" id="IPR015422">
    <property type="entry name" value="PyrdxlP-dep_Trfase_small"/>
</dbReference>
<dbReference type="InterPro" id="IPR015421">
    <property type="entry name" value="PyrdxlP-dep_Trfase_major"/>
</dbReference>
<dbReference type="EC" id="2.8.1.7" evidence="8"/>
<comment type="cofactor">
    <cofactor evidence="1 7">
        <name>pyridoxal 5'-phosphate</name>
        <dbReference type="ChEBI" id="CHEBI:597326"/>
    </cofactor>
</comment>
<accession>A0A096BR30</accession>
<dbReference type="InterPro" id="IPR015424">
    <property type="entry name" value="PyrdxlP-dep_Trfase"/>
</dbReference>
<keyword evidence="4 8" id="KW-0808">Transferase</keyword>
<dbReference type="PANTHER" id="PTHR43586:SF8">
    <property type="entry name" value="CYSTEINE DESULFURASE 1, CHLOROPLASTIC"/>
    <property type="match status" value="1"/>
</dbReference>
<dbReference type="Gene3D" id="3.90.1150.10">
    <property type="entry name" value="Aspartate Aminotransferase, domain 1"/>
    <property type="match status" value="1"/>
</dbReference>
<dbReference type="GO" id="GO:0031071">
    <property type="term" value="F:cysteine desulfurase activity"/>
    <property type="evidence" value="ECO:0007669"/>
    <property type="project" value="UniProtKB-UniRule"/>
</dbReference>
<dbReference type="RefSeq" id="WP_036866008.1">
    <property type="nucleotide sequence ID" value="NZ_JRNS01000463.1"/>
</dbReference>
<keyword evidence="5 8" id="KW-0663">Pyridoxal phosphate</keyword>
<dbReference type="EMBL" id="JRNS01000463">
    <property type="protein sequence ID" value="KGF45137.1"/>
    <property type="molecule type" value="Genomic_DNA"/>
</dbReference>
<dbReference type="InterPro" id="IPR016454">
    <property type="entry name" value="Cysteine_dSase"/>
</dbReference>
<evidence type="ECO:0000313" key="10">
    <source>
        <dbReference type="EMBL" id="KGF45137.1"/>
    </source>
</evidence>
<evidence type="ECO:0000256" key="4">
    <source>
        <dbReference type="ARBA" id="ARBA00022679"/>
    </source>
</evidence>
<dbReference type="PANTHER" id="PTHR43586">
    <property type="entry name" value="CYSTEINE DESULFURASE"/>
    <property type="match status" value="1"/>
</dbReference>
<comment type="catalytic activity">
    <reaction evidence="6 8">
        <text>(sulfur carrier)-H + L-cysteine = (sulfur carrier)-SH + L-alanine</text>
        <dbReference type="Rhea" id="RHEA:43892"/>
        <dbReference type="Rhea" id="RHEA-COMP:14737"/>
        <dbReference type="Rhea" id="RHEA-COMP:14739"/>
        <dbReference type="ChEBI" id="CHEBI:29917"/>
        <dbReference type="ChEBI" id="CHEBI:35235"/>
        <dbReference type="ChEBI" id="CHEBI:57972"/>
        <dbReference type="ChEBI" id="CHEBI:64428"/>
        <dbReference type="EC" id="2.8.1.7"/>
    </reaction>
</comment>
<evidence type="ECO:0000256" key="6">
    <source>
        <dbReference type="ARBA" id="ARBA00050776"/>
    </source>
</evidence>
<dbReference type="PIRSF" id="PIRSF005572">
    <property type="entry name" value="NifS"/>
    <property type="match status" value="1"/>
</dbReference>
<comment type="function">
    <text evidence="2 8">Catalyzes the removal of elemental sulfur and selenium atoms from L-cysteine, L-cystine, L-selenocysteine, and L-selenocystine to produce L-alanine.</text>
</comment>
<dbReference type="PROSITE" id="PS00595">
    <property type="entry name" value="AA_TRANSFER_CLASS_5"/>
    <property type="match status" value="1"/>
</dbReference>
<dbReference type="Proteomes" id="UP000029578">
    <property type="component" value="Unassembled WGS sequence"/>
</dbReference>
<reference evidence="10 11" key="1">
    <citation type="submission" date="2014-07" db="EMBL/GenBank/DDBJ databases">
        <authorList>
            <person name="McCorrison J."/>
            <person name="Sanka R."/>
            <person name="Torralba M."/>
            <person name="Gillis M."/>
            <person name="Haft D.H."/>
            <person name="Methe B."/>
            <person name="Sutton G."/>
            <person name="Nelson K.E."/>
        </authorList>
    </citation>
    <scope>NUCLEOTIDE SEQUENCE [LARGE SCALE GENOMIC DNA]</scope>
    <source>
        <strain evidence="10 11">DNF00666</strain>
    </source>
</reference>
<name>A0A096BR30_9BACT</name>
<organism evidence="10 11">
    <name type="scientific">Prevotella melaninogenica DNF00666</name>
    <dbReference type="NCBI Taxonomy" id="1401073"/>
    <lineage>
        <taxon>Bacteria</taxon>
        <taxon>Pseudomonadati</taxon>
        <taxon>Bacteroidota</taxon>
        <taxon>Bacteroidia</taxon>
        <taxon>Bacteroidales</taxon>
        <taxon>Prevotellaceae</taxon>
        <taxon>Prevotella</taxon>
    </lineage>
</organism>
<protein>
    <recommendedName>
        <fullName evidence="8">Cysteine desulfurase</fullName>
        <ecNumber evidence="8">2.8.1.7</ecNumber>
    </recommendedName>
</protein>
<gene>
    <name evidence="10" type="ORF">HMPREF0661_09870</name>
</gene>
<comment type="similarity">
    <text evidence="3 8">Belongs to the class-V pyridoxal-phosphate-dependent aminotransferase family. Csd subfamily.</text>
</comment>
<evidence type="ECO:0000256" key="3">
    <source>
        <dbReference type="ARBA" id="ARBA00010447"/>
    </source>
</evidence>
<evidence type="ECO:0000259" key="9">
    <source>
        <dbReference type="Pfam" id="PF00266"/>
    </source>
</evidence>
<evidence type="ECO:0000256" key="5">
    <source>
        <dbReference type="ARBA" id="ARBA00022898"/>
    </source>
</evidence>
<dbReference type="Pfam" id="PF00266">
    <property type="entry name" value="Aminotran_5"/>
    <property type="match status" value="1"/>
</dbReference>
<dbReference type="AlphaFoldDB" id="A0A096BR30"/>
<feature type="domain" description="Aminotransferase class V" evidence="9">
    <location>
        <begin position="24"/>
        <end position="394"/>
    </location>
</feature>